<dbReference type="InterPro" id="IPR050135">
    <property type="entry name" value="dGTPase-like"/>
</dbReference>
<dbReference type="Proteomes" id="UP000564806">
    <property type="component" value="Unassembled WGS sequence"/>
</dbReference>
<gene>
    <name evidence="3" type="ORF">HPT30_00845</name>
</gene>
<comment type="caution">
    <text evidence="3">The sequence shown here is derived from an EMBL/GenBank/DDBJ whole genome shotgun (WGS) entry which is preliminary data.</text>
</comment>
<evidence type="ECO:0000313" key="4">
    <source>
        <dbReference type="Proteomes" id="UP000564806"/>
    </source>
</evidence>
<reference evidence="3" key="1">
    <citation type="submission" date="2020-06" db="EMBL/GenBank/DDBJ databases">
        <title>Paenibacillus sp. nov., isolated from soil.</title>
        <authorList>
            <person name="Seo Y.L."/>
        </authorList>
    </citation>
    <scope>NUCLEOTIDE SEQUENCE [LARGE SCALE GENOMIC DNA]</scope>
    <source>
        <strain evidence="3">JW14</strain>
    </source>
</reference>
<proteinExistence type="predicted"/>
<name>A0A850ECM1_9BACL</name>
<dbReference type="NCBIfam" id="TIGR01353">
    <property type="entry name" value="dGTP_triPase"/>
    <property type="match status" value="1"/>
</dbReference>
<dbReference type="SMART" id="SM00471">
    <property type="entry name" value="HDc"/>
    <property type="match status" value="1"/>
</dbReference>
<dbReference type="RefSeq" id="WP_175369674.1">
    <property type="nucleotide sequence ID" value="NZ_JABWCS010000167.1"/>
</dbReference>
<evidence type="ECO:0000313" key="3">
    <source>
        <dbReference type="EMBL" id="NUU58955.1"/>
    </source>
</evidence>
<dbReference type="InterPro" id="IPR023293">
    <property type="entry name" value="dGTP_triP_hydro_central_sf"/>
</dbReference>
<dbReference type="NCBIfam" id="NF002205">
    <property type="entry name" value="PRK01096.1"/>
    <property type="match status" value="1"/>
</dbReference>
<organism evidence="3 4">
    <name type="scientific">Paenibacillus agri</name>
    <dbReference type="NCBI Taxonomy" id="2744309"/>
    <lineage>
        <taxon>Bacteria</taxon>
        <taxon>Bacillati</taxon>
        <taxon>Bacillota</taxon>
        <taxon>Bacilli</taxon>
        <taxon>Bacillales</taxon>
        <taxon>Paenibacillaceae</taxon>
        <taxon>Paenibacillus</taxon>
    </lineage>
</organism>
<dbReference type="GO" id="GO:0008832">
    <property type="term" value="F:dGTPase activity"/>
    <property type="evidence" value="ECO:0007669"/>
    <property type="project" value="TreeGrafter"/>
</dbReference>
<dbReference type="Gene3D" id="1.10.3550.10">
    <property type="entry name" value="eoxyguanosinetriphosphate triphosphohydrolase domain-like"/>
    <property type="match status" value="1"/>
</dbReference>
<protein>
    <submittedName>
        <fullName evidence="3">Deoxyguanosinetriphosphate triphosphohydrolase</fullName>
    </submittedName>
</protein>
<dbReference type="EMBL" id="JABWCS010000167">
    <property type="protein sequence ID" value="NUU58955.1"/>
    <property type="molecule type" value="Genomic_DNA"/>
</dbReference>
<dbReference type="Gene3D" id="1.10.3210.10">
    <property type="entry name" value="Hypothetical protein af1432"/>
    <property type="match status" value="1"/>
</dbReference>
<dbReference type="SUPFAM" id="SSF109604">
    <property type="entry name" value="HD-domain/PDEase-like"/>
    <property type="match status" value="1"/>
</dbReference>
<dbReference type="GO" id="GO:0006203">
    <property type="term" value="P:dGTP catabolic process"/>
    <property type="evidence" value="ECO:0007669"/>
    <property type="project" value="TreeGrafter"/>
</dbReference>
<dbReference type="InterPro" id="IPR003607">
    <property type="entry name" value="HD/PDEase_dom"/>
</dbReference>
<dbReference type="AlphaFoldDB" id="A0A850ECM1"/>
<dbReference type="InterPro" id="IPR027432">
    <property type="entry name" value="dGTP_triphosphohydrolase_C"/>
</dbReference>
<keyword evidence="4" id="KW-1185">Reference proteome</keyword>
<dbReference type="InterPro" id="IPR006674">
    <property type="entry name" value="HD_domain"/>
</dbReference>
<dbReference type="Gene3D" id="1.10.3410.10">
    <property type="entry name" value="putative deoxyguanosinetriphosphate triphosphohydrolase like domain"/>
    <property type="match status" value="1"/>
</dbReference>
<evidence type="ECO:0000256" key="1">
    <source>
        <dbReference type="ARBA" id="ARBA00022801"/>
    </source>
</evidence>
<sequence length="467" mass="53171">MARHMMRWDDLFCDERFREHSVKKSDTDGRNAFENDYSRVVFSSAVRRLQDKAQVFPLDNSDFIRTRLTHSLEVSALGRSIGVSVENDLIKNKPDLFDSRHSGKLGAILSTVGLLHDLGNPPFGHFGEAVIQNYFRQWFKDHPEHGLSEEEQGDLIHFEGNAQSFRLAHKLQYLIDENGFNLTYATLASLLKYPRSSTEGNQKRGSASYKKFGYFQAEKDSFSKIKECTGLGGFRHPIAFLLEAADDIAYSAADIEDGLKKNVLSFDLIKKTLGQHLDFSCEEEKKIYDKLDEYYTTVDTKYGNASEIAIQRFRTTAQGFMIDAVVKTFNEQQGNILEGRFDEDIILASKAKNLRLAFKHLANNYIFMDKSIIMKELVGQQVITGLLNLFVEAVISKDRLKPNTKAGKLYSLISPNYRFIAENYSSRKTADGDPSLYDRLLLVTDFICGMTDSYAFELYQKLTGVRL</sequence>
<feature type="domain" description="HD" evidence="2">
    <location>
        <begin position="67"/>
        <end position="251"/>
    </location>
</feature>
<keyword evidence="1 3" id="KW-0378">Hydrolase</keyword>
<dbReference type="InterPro" id="IPR006261">
    <property type="entry name" value="dGTPase"/>
</dbReference>
<dbReference type="PROSITE" id="PS51831">
    <property type="entry name" value="HD"/>
    <property type="match status" value="1"/>
</dbReference>
<dbReference type="Pfam" id="PF01966">
    <property type="entry name" value="HD"/>
    <property type="match status" value="1"/>
</dbReference>
<accession>A0A850ECM1</accession>
<evidence type="ECO:0000259" key="2">
    <source>
        <dbReference type="PROSITE" id="PS51831"/>
    </source>
</evidence>
<dbReference type="PANTHER" id="PTHR11373">
    <property type="entry name" value="DEOXYNUCLEOSIDE TRIPHOSPHATE TRIPHOSPHOHYDROLASE"/>
    <property type="match status" value="1"/>
</dbReference>
<dbReference type="PANTHER" id="PTHR11373:SF32">
    <property type="entry name" value="DEOXYGUANOSINETRIPHOSPHATE TRIPHOSPHOHYDROLASE"/>
    <property type="match status" value="1"/>
</dbReference>